<dbReference type="PRINTS" id="PR00153">
    <property type="entry name" value="CSAPPISMRASE"/>
</dbReference>
<keyword evidence="2 3" id="KW-0413">Isomerase</keyword>
<keyword evidence="3" id="KW-0732">Signal</keyword>
<gene>
    <name evidence="6" type="ORF">PFFVO_06095</name>
</gene>
<dbReference type="Pfam" id="PF00160">
    <property type="entry name" value="Pro_isomerase"/>
    <property type="match status" value="1"/>
</dbReference>
<evidence type="ECO:0000256" key="2">
    <source>
        <dbReference type="ARBA" id="ARBA00023235"/>
    </source>
</evidence>
<dbReference type="GO" id="GO:0003755">
    <property type="term" value="F:peptidyl-prolyl cis-trans isomerase activity"/>
    <property type="evidence" value="ECO:0007669"/>
    <property type="project" value="UniProtKB-UniRule"/>
</dbReference>
<dbReference type="SUPFAM" id="SSF50891">
    <property type="entry name" value="Cyclophilin-like"/>
    <property type="match status" value="1"/>
</dbReference>
<evidence type="ECO:0000313" key="7">
    <source>
        <dbReference type="Proteomes" id="UP000030690"/>
    </source>
</evidence>
<dbReference type="FunFam" id="2.40.100.10:FF:000038">
    <property type="entry name" value="Peptidyl-prolyl cis-trans isomerase"/>
    <property type="match status" value="1"/>
</dbReference>
<sequence>FFFFIYISFYFVKMFTLCKGYSEDEDEEEVKDIIDNLKEQKKSFEEKINYYKLKGNIERSHITIYTNLGEFQVELYWYHSPKTCLNFYTLCTMGYYDNTIFHRVIPDYIIQGGDPTGTGKGGKSIYGEYFEDEINTELKHTGAGILSMSNNGPNTNGSQFFITLCPLPHLDGKHTIFARVSKNMTCIENIASVQTTATNKPIFDVKILRTSTAVNVD</sequence>
<comment type="similarity">
    <text evidence="3">Belongs to the cyclophilin-type PPIase family.</text>
</comment>
<dbReference type="InterPro" id="IPR029000">
    <property type="entry name" value="Cyclophilin-like_dom_sf"/>
</dbReference>
<evidence type="ECO:0000256" key="4">
    <source>
        <dbReference type="SAM" id="Coils"/>
    </source>
</evidence>
<dbReference type="EMBL" id="KI925365">
    <property type="protein sequence ID" value="ETW14993.1"/>
    <property type="molecule type" value="Genomic_DNA"/>
</dbReference>
<reference evidence="6 7" key="1">
    <citation type="submission" date="2013-02" db="EMBL/GenBank/DDBJ databases">
        <title>The Genome Annotation of Plasmodium falciparum Vietnam Oak-Knoll (FVO).</title>
        <authorList>
            <consortium name="The Broad Institute Genome Sequencing Platform"/>
            <consortium name="The Broad Institute Genome Sequencing Center for Infectious Disease"/>
            <person name="Neafsey D."/>
            <person name="Hoffman S."/>
            <person name="Volkman S."/>
            <person name="Rosenthal P."/>
            <person name="Walker B."/>
            <person name="Young S.K."/>
            <person name="Zeng Q."/>
            <person name="Gargeya S."/>
            <person name="Fitzgerald M."/>
            <person name="Haas B."/>
            <person name="Abouelleil A."/>
            <person name="Allen A.W."/>
            <person name="Alvarado L."/>
            <person name="Arachchi H.M."/>
            <person name="Berlin A.M."/>
            <person name="Chapman S.B."/>
            <person name="Gainer-Dewar J."/>
            <person name="Goldberg J."/>
            <person name="Griggs A."/>
            <person name="Gujja S."/>
            <person name="Hansen M."/>
            <person name="Howarth C."/>
            <person name="Imamovic A."/>
            <person name="Ireland A."/>
            <person name="Larimer J."/>
            <person name="McCowan C."/>
            <person name="Murphy C."/>
            <person name="Pearson M."/>
            <person name="Poon T.W."/>
            <person name="Priest M."/>
            <person name="Roberts A."/>
            <person name="Saif S."/>
            <person name="Shea T."/>
            <person name="Sisk P."/>
            <person name="Sykes S."/>
            <person name="Wortman J."/>
            <person name="Nusbaum C."/>
            <person name="Birren B."/>
        </authorList>
    </citation>
    <scope>NUCLEOTIDE SEQUENCE [LARGE SCALE GENOMIC DNA]</scope>
    <source>
        <strain evidence="7">Vietnam Oak-Knoll (FVO)</strain>
    </source>
</reference>
<dbReference type="Proteomes" id="UP000030690">
    <property type="component" value="Unassembled WGS sequence"/>
</dbReference>
<organism evidence="6 7">
    <name type="scientific">Plasmodium falciparum Vietnam Oak-Knoll</name>
    <name type="common">FVO</name>
    <dbReference type="NCBI Taxonomy" id="1036723"/>
    <lineage>
        <taxon>Eukaryota</taxon>
        <taxon>Sar</taxon>
        <taxon>Alveolata</taxon>
        <taxon>Apicomplexa</taxon>
        <taxon>Aconoidasida</taxon>
        <taxon>Haemosporida</taxon>
        <taxon>Plasmodiidae</taxon>
        <taxon>Plasmodium</taxon>
        <taxon>Plasmodium (Laverania)</taxon>
    </lineage>
</organism>
<feature type="domain" description="PPIase cyclophilin-type" evidence="5">
    <location>
        <begin position="66"/>
        <end position="212"/>
    </location>
</feature>
<evidence type="ECO:0000313" key="6">
    <source>
        <dbReference type="EMBL" id="ETW14993.1"/>
    </source>
</evidence>
<protein>
    <recommendedName>
        <fullName evidence="3">Peptidyl-prolyl cis-trans isomerase</fullName>
        <shortName evidence="3">PPIase</shortName>
        <ecNumber evidence="3">5.2.1.8</ecNumber>
    </recommendedName>
</protein>
<feature type="non-terminal residue" evidence="6">
    <location>
        <position position="1"/>
    </location>
</feature>
<comment type="catalytic activity">
    <reaction evidence="3">
        <text>[protein]-peptidylproline (omega=180) = [protein]-peptidylproline (omega=0)</text>
        <dbReference type="Rhea" id="RHEA:16237"/>
        <dbReference type="Rhea" id="RHEA-COMP:10747"/>
        <dbReference type="Rhea" id="RHEA-COMP:10748"/>
        <dbReference type="ChEBI" id="CHEBI:83833"/>
        <dbReference type="ChEBI" id="CHEBI:83834"/>
        <dbReference type="EC" id="5.2.1.8"/>
    </reaction>
</comment>
<dbReference type="GO" id="GO:0071013">
    <property type="term" value="C:catalytic step 2 spliceosome"/>
    <property type="evidence" value="ECO:0007669"/>
    <property type="project" value="TreeGrafter"/>
</dbReference>
<dbReference type="CDD" id="cd01922">
    <property type="entry name" value="cyclophilin_SpCYP2_like"/>
    <property type="match status" value="1"/>
</dbReference>
<reference evidence="6 7" key="2">
    <citation type="submission" date="2013-02" db="EMBL/GenBank/DDBJ databases">
        <title>The Genome Sequence of Plasmodium falciparum Vietnam Oak-Knoll (FVO).</title>
        <authorList>
            <consortium name="The Broad Institute Genome Sequencing Platform"/>
            <consortium name="The Broad Institute Genome Sequencing Center for Infectious Disease"/>
            <person name="Neafsey D."/>
            <person name="Cheeseman I."/>
            <person name="Volkman S."/>
            <person name="Adams J."/>
            <person name="Walker B."/>
            <person name="Young S.K."/>
            <person name="Zeng Q."/>
            <person name="Gargeya S."/>
            <person name="Fitzgerald M."/>
            <person name="Haas B."/>
            <person name="Abouelleil A."/>
            <person name="Alvarado L."/>
            <person name="Arachchi H.M."/>
            <person name="Berlin A.M."/>
            <person name="Chapman S.B."/>
            <person name="Dewar J."/>
            <person name="Goldberg J."/>
            <person name="Griggs A."/>
            <person name="Gujja S."/>
            <person name="Hansen M."/>
            <person name="Howarth C."/>
            <person name="Imamovic A."/>
            <person name="Larimer J."/>
            <person name="McCowan C."/>
            <person name="Murphy C."/>
            <person name="Neiman D."/>
            <person name="Pearson M."/>
            <person name="Priest M."/>
            <person name="Roberts A."/>
            <person name="Saif S."/>
            <person name="Shea T."/>
            <person name="Sisk P."/>
            <person name="Sykes S."/>
            <person name="Wortman J."/>
            <person name="Nusbaum C."/>
            <person name="Birren B."/>
        </authorList>
    </citation>
    <scope>NUCLEOTIDE SEQUENCE [LARGE SCALE GENOMIC DNA]</scope>
    <source>
        <strain evidence="7">Vietnam Oak-Knoll (FVO)</strain>
    </source>
</reference>
<evidence type="ECO:0000256" key="1">
    <source>
        <dbReference type="ARBA" id="ARBA00023110"/>
    </source>
</evidence>
<feature type="chain" id="PRO_5006511748" description="Peptidyl-prolyl cis-trans isomerase" evidence="3">
    <location>
        <begin position="21"/>
        <end position="217"/>
    </location>
</feature>
<evidence type="ECO:0000256" key="3">
    <source>
        <dbReference type="RuleBase" id="RU363019"/>
    </source>
</evidence>
<dbReference type="EC" id="5.2.1.8" evidence="3"/>
<evidence type="ECO:0000259" key="5">
    <source>
        <dbReference type="PROSITE" id="PS50072"/>
    </source>
</evidence>
<comment type="function">
    <text evidence="3">PPIases accelerate the folding of proteins. It catalyzes the cis-trans isomerization of proline imidic peptide bonds in oligopeptides.</text>
</comment>
<name>A0A024UW22_PLAFA</name>
<accession>A0A024UW22</accession>
<feature type="signal peptide" evidence="3">
    <location>
        <begin position="1"/>
        <end position="20"/>
    </location>
</feature>
<dbReference type="AlphaFoldDB" id="A0A024UW22"/>
<dbReference type="InterPro" id="IPR002130">
    <property type="entry name" value="Cyclophilin-type_PPIase_dom"/>
</dbReference>
<dbReference type="PANTHER" id="PTHR45625">
    <property type="entry name" value="PEPTIDYL-PROLYL CIS-TRANS ISOMERASE-RELATED"/>
    <property type="match status" value="1"/>
</dbReference>
<feature type="coiled-coil region" evidence="4">
    <location>
        <begin position="23"/>
        <end position="54"/>
    </location>
</feature>
<dbReference type="Gene3D" id="2.40.100.10">
    <property type="entry name" value="Cyclophilin-like"/>
    <property type="match status" value="1"/>
</dbReference>
<dbReference type="PROSITE" id="PS50072">
    <property type="entry name" value="CSA_PPIASE_2"/>
    <property type="match status" value="1"/>
</dbReference>
<dbReference type="PANTHER" id="PTHR45625:SF4">
    <property type="entry name" value="PEPTIDYLPROLYL ISOMERASE DOMAIN AND WD REPEAT-CONTAINING PROTEIN 1"/>
    <property type="match status" value="1"/>
</dbReference>
<proteinExistence type="inferred from homology"/>
<keyword evidence="1 3" id="KW-0697">Rotamase</keyword>
<keyword evidence="4" id="KW-0175">Coiled coil</keyword>
<dbReference type="OrthoDB" id="271386at2759"/>
<dbReference type="InterPro" id="IPR044666">
    <property type="entry name" value="Cyclophilin_A-like"/>
</dbReference>